<organism evidence="3 4">
    <name type="scientific">Rhynchophorus ferrugineus</name>
    <name type="common">Red palm weevil</name>
    <name type="synonym">Curculio ferrugineus</name>
    <dbReference type="NCBI Taxonomy" id="354439"/>
    <lineage>
        <taxon>Eukaryota</taxon>
        <taxon>Metazoa</taxon>
        <taxon>Ecdysozoa</taxon>
        <taxon>Arthropoda</taxon>
        <taxon>Hexapoda</taxon>
        <taxon>Insecta</taxon>
        <taxon>Pterygota</taxon>
        <taxon>Neoptera</taxon>
        <taxon>Endopterygota</taxon>
        <taxon>Coleoptera</taxon>
        <taxon>Polyphaga</taxon>
        <taxon>Cucujiformia</taxon>
        <taxon>Curculionidae</taxon>
        <taxon>Dryophthorinae</taxon>
        <taxon>Rhynchophorus</taxon>
    </lineage>
</organism>
<comment type="caution">
    <text evidence="3">The sequence shown here is derived from an EMBL/GenBank/DDBJ whole genome shotgun (WGS) entry which is preliminary data.</text>
</comment>
<gene>
    <name evidence="3" type="ORF">GWI33_003317</name>
    <name evidence="2" type="ORF">GWI33_003318</name>
</gene>
<keyword evidence="4" id="KW-1185">Reference proteome</keyword>
<evidence type="ECO:0000256" key="1">
    <source>
        <dbReference type="SAM" id="MobiDB-lite"/>
    </source>
</evidence>
<sequence length="49" mass="5543">SRQSSLNTNSRYLNDADLDHQMKKKSTYSQNSYCSTKPVKTAADDQSQT</sequence>
<evidence type="ECO:0000313" key="4">
    <source>
        <dbReference type="Proteomes" id="UP000625711"/>
    </source>
</evidence>
<evidence type="ECO:0000313" key="2">
    <source>
        <dbReference type="EMBL" id="KAF7263244.1"/>
    </source>
</evidence>
<name>A0A834HRL1_RHYFE</name>
<accession>A0A834HRL1</accession>
<feature type="compositionally biased region" description="Polar residues" evidence="1">
    <location>
        <begin position="1"/>
        <end position="12"/>
    </location>
</feature>
<feature type="non-terminal residue" evidence="3">
    <location>
        <position position="1"/>
    </location>
</feature>
<reference evidence="3" key="1">
    <citation type="submission" date="2020-08" db="EMBL/GenBank/DDBJ databases">
        <title>Genome sequencing and assembly of the red palm weevil Rhynchophorus ferrugineus.</title>
        <authorList>
            <person name="Dias G.B."/>
            <person name="Bergman C.M."/>
            <person name="Manee M."/>
        </authorList>
    </citation>
    <scope>NUCLEOTIDE SEQUENCE</scope>
    <source>
        <strain evidence="3">AA-2017</strain>
        <tissue evidence="3">Whole larva</tissue>
    </source>
</reference>
<dbReference type="EMBL" id="JAACXV010022772">
    <property type="protein sequence ID" value="KAF7263245.1"/>
    <property type="molecule type" value="Genomic_DNA"/>
</dbReference>
<evidence type="ECO:0000313" key="3">
    <source>
        <dbReference type="EMBL" id="KAF7263245.1"/>
    </source>
</evidence>
<dbReference type="EMBL" id="JAACXV010022773">
    <property type="protein sequence ID" value="KAF7263244.1"/>
    <property type="molecule type" value="Genomic_DNA"/>
</dbReference>
<feature type="region of interest" description="Disordered" evidence="1">
    <location>
        <begin position="1"/>
        <end position="49"/>
    </location>
</feature>
<dbReference type="Proteomes" id="UP000625711">
    <property type="component" value="Unassembled WGS sequence"/>
</dbReference>
<protein>
    <submittedName>
        <fullName evidence="3">Uncharacterized protein</fullName>
    </submittedName>
</protein>
<dbReference type="AlphaFoldDB" id="A0A834HRL1"/>
<proteinExistence type="predicted"/>